<organism evidence="1 2">
    <name type="scientific">Albidovulum salinarum</name>
    <dbReference type="NCBI Taxonomy" id="2984153"/>
    <lineage>
        <taxon>Bacteria</taxon>
        <taxon>Pseudomonadati</taxon>
        <taxon>Pseudomonadota</taxon>
        <taxon>Alphaproteobacteria</taxon>
        <taxon>Rhodobacterales</taxon>
        <taxon>Paracoccaceae</taxon>
        <taxon>Albidovulum</taxon>
    </lineage>
</organism>
<dbReference type="RefSeq" id="WP_263340348.1">
    <property type="nucleotide sequence ID" value="NZ_JAOVQO010000027.1"/>
</dbReference>
<dbReference type="PIRSF" id="PIRSF001439">
    <property type="entry name" value="CryM"/>
    <property type="match status" value="1"/>
</dbReference>
<sequence>MQFVSATELREAMSWERAIDALARGHAGNPPKVQDILISTPPYTLFGRGVVLPGWGAGMKIASIHPPNTTRPVPTPVEHAVFAVIDEESKQFRAFFDGPELTRWKTAADSALGSRLLSRADSETLLVLGAGPISEALVDAHLHARPSLKRVLLWNRTASRLKPVQDRLLSAGHRAEIVSDLREAISQADIISAATGTRTPLITGEDVRPGTHVDLVGGYAPDMREADDDLMTRAKVFVDCRLTAVDHTGDICNPVSRGLLSPADILGDLFDLVAAPIEREGDDITLYKNAGGAHFDLMVAHAFFTSR</sequence>
<dbReference type="Proteomes" id="UP001209535">
    <property type="component" value="Unassembled WGS sequence"/>
</dbReference>
<protein>
    <submittedName>
        <fullName evidence="1">Ornithine cyclodeaminase</fullName>
    </submittedName>
</protein>
<evidence type="ECO:0000313" key="2">
    <source>
        <dbReference type="Proteomes" id="UP001209535"/>
    </source>
</evidence>
<gene>
    <name evidence="1" type="ORF">OEZ60_20415</name>
</gene>
<keyword evidence="2" id="KW-1185">Reference proteome</keyword>
<dbReference type="Pfam" id="PF02423">
    <property type="entry name" value="OCD_Mu_crystall"/>
    <property type="match status" value="1"/>
</dbReference>
<dbReference type="SUPFAM" id="SSF51735">
    <property type="entry name" value="NAD(P)-binding Rossmann-fold domains"/>
    <property type="match status" value="1"/>
</dbReference>
<dbReference type="Gene3D" id="3.40.50.720">
    <property type="entry name" value="NAD(P)-binding Rossmann-like Domain"/>
    <property type="match status" value="1"/>
</dbReference>
<dbReference type="InterPro" id="IPR023401">
    <property type="entry name" value="ODC_N"/>
</dbReference>
<comment type="caution">
    <text evidence="1">The sequence shown here is derived from an EMBL/GenBank/DDBJ whole genome shotgun (WGS) entry which is preliminary data.</text>
</comment>
<dbReference type="Gene3D" id="3.30.1780.10">
    <property type="entry name" value="ornithine cyclodeaminase, domain 1"/>
    <property type="match status" value="1"/>
</dbReference>
<proteinExistence type="predicted"/>
<evidence type="ECO:0000313" key="1">
    <source>
        <dbReference type="EMBL" id="MCU9850352.1"/>
    </source>
</evidence>
<dbReference type="InterPro" id="IPR036291">
    <property type="entry name" value="NAD(P)-bd_dom_sf"/>
</dbReference>
<dbReference type="PANTHER" id="PTHR13812:SF19">
    <property type="entry name" value="KETIMINE REDUCTASE MU-CRYSTALLIN"/>
    <property type="match status" value="1"/>
</dbReference>
<name>A0ABT2X8T2_9RHOB</name>
<accession>A0ABT2X8T2</accession>
<dbReference type="InterPro" id="IPR003462">
    <property type="entry name" value="ODC_Mu_crystall"/>
</dbReference>
<dbReference type="EMBL" id="JAOVQO010000027">
    <property type="protein sequence ID" value="MCU9850352.1"/>
    <property type="molecule type" value="Genomic_DNA"/>
</dbReference>
<reference evidence="1 2" key="1">
    <citation type="submission" date="2022-10" db="EMBL/GenBank/DDBJ databases">
        <title>Defluviimonas sp. nov., isolated from ocean surface sediments.</title>
        <authorList>
            <person name="He W."/>
            <person name="Wang L."/>
            <person name="Zhang D.-F."/>
        </authorList>
    </citation>
    <scope>NUCLEOTIDE SEQUENCE [LARGE SCALE GENOMIC DNA]</scope>
    <source>
        <strain evidence="1 2">WL0024</strain>
    </source>
</reference>
<dbReference type="PANTHER" id="PTHR13812">
    <property type="entry name" value="KETIMINE REDUCTASE MU-CRYSTALLIN"/>
    <property type="match status" value="1"/>
</dbReference>